<evidence type="ECO:0000313" key="2">
    <source>
        <dbReference type="EMBL" id="JAT45261.1"/>
    </source>
</evidence>
<feature type="compositionally biased region" description="Low complexity" evidence="1">
    <location>
        <begin position="27"/>
        <end position="45"/>
    </location>
</feature>
<dbReference type="AlphaFoldDB" id="A0A1D1XSA8"/>
<feature type="non-terminal residue" evidence="2">
    <location>
        <position position="118"/>
    </location>
</feature>
<proteinExistence type="predicted"/>
<name>A0A1D1XSA8_9ARAE</name>
<dbReference type="EMBL" id="GDJX01022675">
    <property type="protein sequence ID" value="JAT45261.1"/>
    <property type="molecule type" value="Transcribed_RNA"/>
</dbReference>
<protein>
    <submittedName>
        <fullName evidence="2">Formin-like protein CG32138</fullName>
    </submittedName>
</protein>
<feature type="non-terminal residue" evidence="2">
    <location>
        <position position="1"/>
    </location>
</feature>
<feature type="compositionally biased region" description="Pro residues" evidence="1">
    <location>
        <begin position="46"/>
        <end position="58"/>
    </location>
</feature>
<feature type="region of interest" description="Disordered" evidence="1">
    <location>
        <begin position="17"/>
        <end position="118"/>
    </location>
</feature>
<reference evidence="2" key="1">
    <citation type="submission" date="2015-07" db="EMBL/GenBank/DDBJ databases">
        <title>Transcriptome Assembly of Anthurium amnicola.</title>
        <authorList>
            <person name="Suzuki J."/>
        </authorList>
    </citation>
    <scope>NUCLEOTIDE SEQUENCE</scope>
</reference>
<feature type="compositionally biased region" description="Pro residues" evidence="1">
    <location>
        <begin position="69"/>
        <end position="80"/>
    </location>
</feature>
<sequence length="118" mass="11700">FAWDFSVATRAGSFLLLPPGGERCSGSRLTPSRPPSHSLLLAAAAAPPPPPHATPATPPTYTSARPIPGMAPPLGVPLPSPCASISSPTRSPDGGGGGNPVFPTPAHLSSPAARLPSA</sequence>
<gene>
    <name evidence="2" type="primary">CG32138_3</name>
    <name evidence="2" type="ORF">g.84628</name>
</gene>
<accession>A0A1D1XSA8</accession>
<evidence type="ECO:0000256" key="1">
    <source>
        <dbReference type="SAM" id="MobiDB-lite"/>
    </source>
</evidence>
<organism evidence="2">
    <name type="scientific">Anthurium amnicola</name>
    <dbReference type="NCBI Taxonomy" id="1678845"/>
    <lineage>
        <taxon>Eukaryota</taxon>
        <taxon>Viridiplantae</taxon>
        <taxon>Streptophyta</taxon>
        <taxon>Embryophyta</taxon>
        <taxon>Tracheophyta</taxon>
        <taxon>Spermatophyta</taxon>
        <taxon>Magnoliopsida</taxon>
        <taxon>Liliopsida</taxon>
        <taxon>Araceae</taxon>
        <taxon>Pothoideae</taxon>
        <taxon>Potheae</taxon>
        <taxon>Anthurium</taxon>
    </lineage>
</organism>